<dbReference type="InterPro" id="IPR012340">
    <property type="entry name" value="NA-bd_OB-fold"/>
</dbReference>
<keyword evidence="6" id="KW-0238">DNA-binding</keyword>
<evidence type="ECO:0000256" key="7">
    <source>
        <dbReference type="ARBA" id="ARBA00023242"/>
    </source>
</evidence>
<proteinExistence type="predicted"/>
<name>A0A068S2C1_9FUNG</name>
<sequence length="350" mass="40022">MSKYPPFFDSALLGLDPLFSTALKLFAKAVLDLKPLSDQPDLYVLNQCHVIRYAEVCGVIVSVEQTYNTIIYTVDDATATLQCCQWKNQGKIIKPLPLGTTVCVRGRINDFRDTRQINIQQLDVIDHNRQLMHDIWAAHLLETTYAASSMIPQEIIDDTNEIKKELQQHMDENWTDFLASSEQQAEIVKDEKYFKQEMLEFLRSTSSEGPFSKTKPRGHQPLHTLARQVIIHHKKQTATSQNIGSLFKDTIAALLKEGWIVESTSGGTDMFLLVDDVQLETCIINTIKEAIQSLPPRYQNGGIMLDYIIIKVQKQDPYTKLPRDRIVRSIDSMVTRSILYNTRAREYKPC</sequence>
<dbReference type="SUPFAM" id="SSF50249">
    <property type="entry name" value="Nucleic acid-binding proteins"/>
    <property type="match status" value="1"/>
</dbReference>
<dbReference type="STRING" id="1263082.A0A068S2C1"/>
<dbReference type="AlphaFoldDB" id="A0A068S2C1"/>
<evidence type="ECO:0000259" key="9">
    <source>
        <dbReference type="Pfam" id="PF01336"/>
    </source>
</evidence>
<protein>
    <recommendedName>
        <fullName evidence="3">CST complex subunit STN1</fullName>
    </recommendedName>
    <alternativeName>
        <fullName evidence="8">Suppressor of cdc thirteen homolog</fullName>
    </alternativeName>
</protein>
<evidence type="ECO:0000256" key="4">
    <source>
        <dbReference type="ARBA" id="ARBA00022454"/>
    </source>
</evidence>
<dbReference type="PANTHER" id="PTHR13989:SF33">
    <property type="entry name" value="CST COMPLEX SUBUNIT STN1"/>
    <property type="match status" value="1"/>
</dbReference>
<dbReference type="VEuPathDB" id="FungiDB:LCOR_07479.1"/>
<evidence type="ECO:0000256" key="2">
    <source>
        <dbReference type="ARBA" id="ARBA00004574"/>
    </source>
</evidence>
<dbReference type="Proteomes" id="UP000027586">
    <property type="component" value="Unassembled WGS sequence"/>
</dbReference>
<evidence type="ECO:0000313" key="11">
    <source>
        <dbReference type="Proteomes" id="UP000027586"/>
    </source>
</evidence>
<evidence type="ECO:0000256" key="8">
    <source>
        <dbReference type="ARBA" id="ARBA00030039"/>
    </source>
</evidence>
<evidence type="ECO:0000256" key="6">
    <source>
        <dbReference type="ARBA" id="ARBA00023125"/>
    </source>
</evidence>
<dbReference type="PANTHER" id="PTHR13989">
    <property type="entry name" value="REPLICATION PROTEIN A-RELATED"/>
    <property type="match status" value="1"/>
</dbReference>
<keyword evidence="11" id="KW-1185">Reference proteome</keyword>
<comment type="caution">
    <text evidence="10">The sequence shown here is derived from an EMBL/GenBank/DDBJ whole genome shotgun (WGS) entry which is preliminary data.</text>
</comment>
<dbReference type="OrthoDB" id="77828at2759"/>
<dbReference type="GO" id="GO:0003677">
    <property type="term" value="F:DNA binding"/>
    <property type="evidence" value="ECO:0007669"/>
    <property type="project" value="UniProtKB-KW"/>
</dbReference>
<keyword evidence="5" id="KW-0779">Telomere</keyword>
<reference evidence="10" key="1">
    <citation type="submission" date="2013-08" db="EMBL/GenBank/DDBJ databases">
        <title>Gene expansion shapes genome architecture in the human pathogen Lichtheimia corymbifera: an evolutionary genomics analysis in the ancient terrestrial Mucorales (Mucoromycotina).</title>
        <authorList>
            <person name="Schwartze V.U."/>
            <person name="Winter S."/>
            <person name="Shelest E."/>
            <person name="Marcet-Houben M."/>
            <person name="Horn F."/>
            <person name="Wehner S."/>
            <person name="Hoffmann K."/>
            <person name="Riege K."/>
            <person name="Sammeth M."/>
            <person name="Nowrousian M."/>
            <person name="Valiante V."/>
            <person name="Linde J."/>
            <person name="Jacobsen I.D."/>
            <person name="Marz M."/>
            <person name="Brakhage A.A."/>
            <person name="Gabaldon T."/>
            <person name="Bocker S."/>
            <person name="Voigt K."/>
        </authorList>
    </citation>
    <scope>NUCLEOTIDE SEQUENCE [LARGE SCALE GENOMIC DNA]</scope>
    <source>
        <strain evidence="10">FSU 9682</strain>
    </source>
</reference>
<dbReference type="Pfam" id="PF01336">
    <property type="entry name" value="tRNA_anti-codon"/>
    <property type="match status" value="1"/>
</dbReference>
<evidence type="ECO:0000256" key="3">
    <source>
        <dbReference type="ARBA" id="ARBA00017411"/>
    </source>
</evidence>
<evidence type="ECO:0000256" key="5">
    <source>
        <dbReference type="ARBA" id="ARBA00022895"/>
    </source>
</evidence>
<gene>
    <name evidence="10" type="ORF">LCOR_07479.1</name>
</gene>
<keyword evidence="4" id="KW-0158">Chromosome</keyword>
<dbReference type="InterPro" id="IPR004365">
    <property type="entry name" value="NA-bd_OB_tRNA"/>
</dbReference>
<feature type="domain" description="OB" evidence="9">
    <location>
        <begin position="56"/>
        <end position="124"/>
    </location>
</feature>
<keyword evidence="7" id="KW-0539">Nucleus</keyword>
<comment type="subcellular location">
    <subcellularLocation>
        <location evidence="2">Chromosome</location>
        <location evidence="2">Telomere</location>
    </subcellularLocation>
    <subcellularLocation>
        <location evidence="1">Nucleus</location>
    </subcellularLocation>
</comment>
<dbReference type="InterPro" id="IPR040260">
    <property type="entry name" value="RFA2-like"/>
</dbReference>
<accession>A0A068S2C1</accession>
<dbReference type="GO" id="GO:0000781">
    <property type="term" value="C:chromosome, telomeric region"/>
    <property type="evidence" value="ECO:0007669"/>
    <property type="project" value="UniProtKB-SubCell"/>
</dbReference>
<evidence type="ECO:0000313" key="10">
    <source>
        <dbReference type="EMBL" id="CDH56429.1"/>
    </source>
</evidence>
<dbReference type="GO" id="GO:0005634">
    <property type="term" value="C:nucleus"/>
    <property type="evidence" value="ECO:0007669"/>
    <property type="project" value="UniProtKB-SubCell"/>
</dbReference>
<evidence type="ECO:0000256" key="1">
    <source>
        <dbReference type="ARBA" id="ARBA00004123"/>
    </source>
</evidence>
<organism evidence="10 11">
    <name type="scientific">Lichtheimia corymbifera JMRC:FSU:9682</name>
    <dbReference type="NCBI Taxonomy" id="1263082"/>
    <lineage>
        <taxon>Eukaryota</taxon>
        <taxon>Fungi</taxon>
        <taxon>Fungi incertae sedis</taxon>
        <taxon>Mucoromycota</taxon>
        <taxon>Mucoromycotina</taxon>
        <taxon>Mucoromycetes</taxon>
        <taxon>Mucorales</taxon>
        <taxon>Lichtheimiaceae</taxon>
        <taxon>Lichtheimia</taxon>
    </lineage>
</organism>
<dbReference type="EMBL" id="CBTN010000037">
    <property type="protein sequence ID" value="CDH56429.1"/>
    <property type="molecule type" value="Genomic_DNA"/>
</dbReference>
<dbReference type="Gene3D" id="2.40.50.140">
    <property type="entry name" value="Nucleic acid-binding proteins"/>
    <property type="match status" value="1"/>
</dbReference>